<reference evidence="1" key="1">
    <citation type="submission" date="2022-07" db="EMBL/GenBank/DDBJ databases">
        <title>Genome Sequence of Lecanicillium saksenae.</title>
        <authorList>
            <person name="Buettner E."/>
        </authorList>
    </citation>
    <scope>NUCLEOTIDE SEQUENCE</scope>
    <source>
        <strain evidence="1">VT-O1</strain>
    </source>
</reference>
<proteinExistence type="predicted"/>
<organism evidence="1 2">
    <name type="scientific">Lecanicillium saksenae</name>
    <dbReference type="NCBI Taxonomy" id="468837"/>
    <lineage>
        <taxon>Eukaryota</taxon>
        <taxon>Fungi</taxon>
        <taxon>Dikarya</taxon>
        <taxon>Ascomycota</taxon>
        <taxon>Pezizomycotina</taxon>
        <taxon>Sordariomycetes</taxon>
        <taxon>Hypocreomycetidae</taxon>
        <taxon>Hypocreales</taxon>
        <taxon>Cordycipitaceae</taxon>
        <taxon>Lecanicillium</taxon>
    </lineage>
</organism>
<comment type="caution">
    <text evidence="1">The sequence shown here is derived from an EMBL/GenBank/DDBJ whole genome shotgun (WGS) entry which is preliminary data.</text>
</comment>
<name>A0ACC1R4F8_9HYPO</name>
<protein>
    <submittedName>
        <fullName evidence="1">Uncharacterized protein</fullName>
    </submittedName>
</protein>
<evidence type="ECO:0000313" key="1">
    <source>
        <dbReference type="EMBL" id="KAJ3496491.1"/>
    </source>
</evidence>
<keyword evidence="2" id="KW-1185">Reference proteome</keyword>
<dbReference type="EMBL" id="JANAKD010000185">
    <property type="protein sequence ID" value="KAJ3496491.1"/>
    <property type="molecule type" value="Genomic_DNA"/>
</dbReference>
<evidence type="ECO:0000313" key="2">
    <source>
        <dbReference type="Proteomes" id="UP001148737"/>
    </source>
</evidence>
<gene>
    <name evidence="1" type="ORF">NLG97_g2617</name>
</gene>
<accession>A0ACC1R4F8</accession>
<dbReference type="Proteomes" id="UP001148737">
    <property type="component" value="Unassembled WGS sequence"/>
</dbReference>
<sequence length="357" mass="37835">MEAAAGNQSNGYYLIKDVPWPVPQPGEVLVRVDAVALNHYDYKIIEFGVSSPSPYVGGCDFAGVVVAVGPSITRFREGDRILSFNTHGGFAEYAIAIEDLSCLIPDGMPFNEACSLGSSIGVAGLALFQEPGLNLPVQESNDSSGARNSSEGEYNAATTVLISGGASSSGTMATQLLRLAGFNPIVTCSPTSYDLCKSFGATACFDYHSTTCGADIRSHTDNKLGLVLDCVTDANTMSLCYEAMGAQGGSYIALEPIASTVKYTRRDIRADWVMANTLLGGTCSLAGVYGRPSTLRHREFASNFYTLAEGFLNDAKIRNHPIRVLDGGLANINNGLQELRTGTVKGRKLVVPVSVEV</sequence>